<evidence type="ECO:0000313" key="3">
    <source>
        <dbReference type="Proteomes" id="UP000193922"/>
    </source>
</evidence>
<feature type="compositionally biased region" description="Low complexity" evidence="1">
    <location>
        <begin position="246"/>
        <end position="255"/>
    </location>
</feature>
<comment type="caution">
    <text evidence="2">The sequence shown here is derived from an EMBL/GenBank/DDBJ whole genome shotgun (WGS) entry which is preliminary data.</text>
</comment>
<sequence>MDPNQGYGYNSYSGYRGHAHAEQGYDSAQASSFNAGDLSTQDGGWGCTGQDSDRDLERRLHLSDANSAMLGLGTSMVAMGAMVLKGAFSEKPKYRPPQHIQHPDYSQTYHGRYEDYQHGHNPNAHLISSPNTSYETCGSTAATYSGSVQMPRPQPVKPQKQRPSKPSPKLMSASAPVMESKYGLYNSSSVQRPPKPRPNLYQSVPAMGAHQAGSADAVYQGFSASGPNQPVTGSVLAPSAHQGIAAAATATSAPGPHSPYYQSPPHNQHHAAPHGQSWSTEAHATGLPQATLSMQPHVPTPQPSDTISISPSALAHDAAEAGFFSTASMYRPGQRPRRQSASPRMQSDHNAGNERLGNTSHAMVAPSLLSTVYMETTIATQKNEAKRWQQMEQLAQSSPAITQQPLHAQQQNSYQQNSYQQNSYQQTGPMRRAKKQVQFASGV</sequence>
<dbReference type="GeneID" id="63799658"/>
<evidence type="ECO:0000313" key="2">
    <source>
        <dbReference type="EMBL" id="ORX71860.1"/>
    </source>
</evidence>
<dbReference type="RefSeq" id="XP_040745284.1">
    <property type="nucleotide sequence ID" value="XM_040883010.1"/>
</dbReference>
<gene>
    <name evidence="2" type="ORF">DL89DRAFT_102571</name>
</gene>
<feature type="region of interest" description="Disordered" evidence="1">
    <location>
        <begin position="246"/>
        <end position="280"/>
    </location>
</feature>
<feature type="compositionally biased region" description="Polar residues" evidence="1">
    <location>
        <begin position="339"/>
        <end position="360"/>
    </location>
</feature>
<dbReference type="EMBL" id="MCFD01000003">
    <property type="protein sequence ID" value="ORX71860.1"/>
    <property type="molecule type" value="Genomic_DNA"/>
</dbReference>
<feature type="region of interest" description="Disordered" evidence="1">
    <location>
        <begin position="135"/>
        <end position="174"/>
    </location>
</feature>
<feature type="compositionally biased region" description="Low complexity" evidence="1">
    <location>
        <begin position="409"/>
        <end position="426"/>
    </location>
</feature>
<feature type="compositionally biased region" description="Polar residues" evidence="1">
    <location>
        <begin position="390"/>
        <end position="408"/>
    </location>
</feature>
<feature type="compositionally biased region" description="Polar residues" evidence="1">
    <location>
        <begin position="135"/>
        <end position="147"/>
    </location>
</feature>
<organism evidence="2 3">
    <name type="scientific">Linderina pennispora</name>
    <dbReference type="NCBI Taxonomy" id="61395"/>
    <lineage>
        <taxon>Eukaryota</taxon>
        <taxon>Fungi</taxon>
        <taxon>Fungi incertae sedis</taxon>
        <taxon>Zoopagomycota</taxon>
        <taxon>Kickxellomycotina</taxon>
        <taxon>Kickxellomycetes</taxon>
        <taxon>Kickxellales</taxon>
        <taxon>Kickxellaceae</taxon>
        <taxon>Linderina</taxon>
    </lineage>
</organism>
<keyword evidence="3" id="KW-1185">Reference proteome</keyword>
<proteinExistence type="predicted"/>
<reference evidence="2 3" key="1">
    <citation type="submission" date="2016-07" db="EMBL/GenBank/DDBJ databases">
        <title>Pervasive Adenine N6-methylation of Active Genes in Fungi.</title>
        <authorList>
            <consortium name="DOE Joint Genome Institute"/>
            <person name="Mondo S.J."/>
            <person name="Dannebaum R.O."/>
            <person name="Kuo R.C."/>
            <person name="Labutti K."/>
            <person name="Haridas S."/>
            <person name="Kuo A."/>
            <person name="Salamov A."/>
            <person name="Ahrendt S.R."/>
            <person name="Lipzen A."/>
            <person name="Sullivan W."/>
            <person name="Andreopoulos W.B."/>
            <person name="Clum A."/>
            <person name="Lindquist E."/>
            <person name="Daum C."/>
            <person name="Ramamoorthy G.K."/>
            <person name="Gryganskyi A."/>
            <person name="Culley D."/>
            <person name="Magnuson J.K."/>
            <person name="James T.Y."/>
            <person name="O'Malley M.A."/>
            <person name="Stajich J.E."/>
            <person name="Spatafora J.W."/>
            <person name="Visel A."/>
            <person name="Grigoriev I.V."/>
        </authorList>
    </citation>
    <scope>NUCLEOTIDE SEQUENCE [LARGE SCALE GENOMIC DNA]</scope>
    <source>
        <strain evidence="2 3">ATCC 12442</strain>
    </source>
</reference>
<feature type="region of interest" description="Disordered" evidence="1">
    <location>
        <begin position="325"/>
        <end position="360"/>
    </location>
</feature>
<protein>
    <submittedName>
        <fullName evidence="2">Uncharacterized protein</fullName>
    </submittedName>
</protein>
<evidence type="ECO:0000256" key="1">
    <source>
        <dbReference type="SAM" id="MobiDB-lite"/>
    </source>
</evidence>
<dbReference type="Proteomes" id="UP000193922">
    <property type="component" value="Unassembled WGS sequence"/>
</dbReference>
<feature type="region of interest" description="Disordered" evidence="1">
    <location>
        <begin position="389"/>
        <end position="443"/>
    </location>
</feature>
<dbReference type="AlphaFoldDB" id="A0A1Y1WEA6"/>
<accession>A0A1Y1WEA6</accession>
<name>A0A1Y1WEA6_9FUNG</name>